<feature type="transmembrane region" description="Helical" evidence="10">
    <location>
        <begin position="114"/>
        <end position="134"/>
    </location>
</feature>
<sequence length="194" mass="21138">MSNPLPGKLYLLVEAVVGAGIGGSSVAYFLQQQFGPQVQLDVYEKAVVGGRLATVTVNKQSYESGGAFFHSLNLHMEDFVQQLGKLAGKSAIFTGEQFVLEETDWYLLNLFRLWWHYGMSFLLVPAFAGAMLLAGAQGNRWAVEGGNKLVCSGLLKLTKENSSVAALLISLVVVNIGLCMVVPFFCRPRRNVCT</sequence>
<dbReference type="OrthoDB" id="437369at2759"/>
<evidence type="ECO:0000259" key="11">
    <source>
        <dbReference type="Pfam" id="PF07156"/>
    </source>
</evidence>
<keyword evidence="10" id="KW-0472">Membrane</keyword>
<evidence type="ECO:0000256" key="1">
    <source>
        <dbReference type="ARBA" id="ARBA00001974"/>
    </source>
</evidence>
<evidence type="ECO:0000256" key="6">
    <source>
        <dbReference type="ARBA" id="ARBA00022729"/>
    </source>
</evidence>
<reference evidence="12" key="2">
    <citation type="submission" date="2025-09" db="UniProtKB">
        <authorList>
            <consortium name="Ensembl"/>
        </authorList>
    </citation>
    <scope>IDENTIFICATION</scope>
</reference>
<evidence type="ECO:0000256" key="2">
    <source>
        <dbReference type="ARBA" id="ARBA00005465"/>
    </source>
</evidence>
<keyword evidence="13" id="KW-1185">Reference proteome</keyword>
<evidence type="ECO:0000256" key="9">
    <source>
        <dbReference type="ARBA" id="ARBA00023180"/>
    </source>
</evidence>
<keyword evidence="10" id="KW-1133">Transmembrane helix</keyword>
<dbReference type="InterPro" id="IPR010795">
    <property type="entry name" value="Prenylcys_lyase"/>
</dbReference>
<dbReference type="PANTHER" id="PTHR15944">
    <property type="entry name" value="FARNESYLCYSTEINE LYASE"/>
    <property type="match status" value="1"/>
</dbReference>
<dbReference type="EC" id="1.4.3.2" evidence="4"/>
<reference evidence="12" key="1">
    <citation type="submission" date="2025-08" db="UniProtKB">
        <authorList>
            <consortium name="Ensembl"/>
        </authorList>
    </citation>
    <scope>IDENTIFICATION</scope>
</reference>
<dbReference type="GO" id="GO:0001716">
    <property type="term" value="F:L-amino-acid oxidase activity"/>
    <property type="evidence" value="ECO:0007669"/>
    <property type="project" value="UniProtKB-EC"/>
</dbReference>
<dbReference type="Pfam" id="PF07156">
    <property type="entry name" value="Prenylcys_lyase"/>
    <property type="match status" value="1"/>
</dbReference>
<dbReference type="GO" id="GO:0030327">
    <property type="term" value="P:prenylated protein catabolic process"/>
    <property type="evidence" value="ECO:0007669"/>
    <property type="project" value="TreeGrafter"/>
</dbReference>
<comment type="similarity">
    <text evidence="2">Belongs to the flavin monoamine oxidase family. FIG1 subfamily.</text>
</comment>
<keyword evidence="10" id="KW-0812">Transmembrane</keyword>
<keyword evidence="5" id="KW-0285">Flavoprotein</keyword>
<dbReference type="AlphaFoldDB" id="A0A8C6VDZ9"/>
<dbReference type="SUPFAM" id="SSF51905">
    <property type="entry name" value="FAD/NAD(P)-binding domain"/>
    <property type="match status" value="1"/>
</dbReference>
<dbReference type="PANTHER" id="PTHR15944:SF2">
    <property type="entry name" value="PRENYLCYSTEINE OXIDASE-LIKE"/>
    <property type="match status" value="1"/>
</dbReference>
<evidence type="ECO:0000256" key="10">
    <source>
        <dbReference type="SAM" id="Phobius"/>
    </source>
</evidence>
<keyword evidence="8" id="KW-0560">Oxidoreductase</keyword>
<protein>
    <recommendedName>
        <fullName evidence="4">L-amino-acid oxidase</fullName>
        <ecNumber evidence="4">1.4.3.2</ecNumber>
    </recommendedName>
</protein>
<accession>A0A8C6VDZ9</accession>
<dbReference type="GeneTree" id="ENSGT00390000011206"/>
<comment type="cofactor">
    <cofactor evidence="1">
        <name>FAD</name>
        <dbReference type="ChEBI" id="CHEBI:57692"/>
    </cofactor>
</comment>
<dbReference type="GO" id="GO:0030328">
    <property type="term" value="P:prenylcysteine catabolic process"/>
    <property type="evidence" value="ECO:0007669"/>
    <property type="project" value="InterPro"/>
</dbReference>
<dbReference type="Pfam" id="PF13450">
    <property type="entry name" value="NAD_binding_8"/>
    <property type="match status" value="1"/>
</dbReference>
<evidence type="ECO:0000313" key="12">
    <source>
        <dbReference type="Ensembl" id="ENSNNAP00000001614.1"/>
    </source>
</evidence>
<proteinExistence type="inferred from homology"/>
<dbReference type="Proteomes" id="UP000694559">
    <property type="component" value="Unplaced"/>
</dbReference>
<feature type="transmembrane region" description="Helical" evidence="10">
    <location>
        <begin position="9"/>
        <end position="30"/>
    </location>
</feature>
<comment type="similarity">
    <text evidence="3">Belongs to the prenylcysteine oxidase family.</text>
</comment>
<keyword evidence="6" id="KW-0732">Signal</keyword>
<evidence type="ECO:0000256" key="3">
    <source>
        <dbReference type="ARBA" id="ARBA00009967"/>
    </source>
</evidence>
<keyword evidence="9" id="KW-0325">Glycoprotein</keyword>
<gene>
    <name evidence="12" type="primary">PCYOX1L</name>
</gene>
<name>A0A8C6VDZ9_NAJNA</name>
<dbReference type="Gene3D" id="3.50.50.60">
    <property type="entry name" value="FAD/NAD(P)-binding domain"/>
    <property type="match status" value="1"/>
</dbReference>
<evidence type="ECO:0000256" key="8">
    <source>
        <dbReference type="ARBA" id="ARBA00023002"/>
    </source>
</evidence>
<evidence type="ECO:0000256" key="7">
    <source>
        <dbReference type="ARBA" id="ARBA00022827"/>
    </source>
</evidence>
<dbReference type="InterPro" id="IPR017046">
    <property type="entry name" value="Prenylcysteine_Oxase1"/>
</dbReference>
<evidence type="ECO:0000313" key="13">
    <source>
        <dbReference type="Proteomes" id="UP000694559"/>
    </source>
</evidence>
<dbReference type="Ensembl" id="ENSNNAT00000001703.1">
    <property type="protein sequence ID" value="ENSNNAP00000001614.1"/>
    <property type="gene ID" value="ENSNNAG00000001092.1"/>
</dbReference>
<keyword evidence="7" id="KW-0274">FAD</keyword>
<dbReference type="InterPro" id="IPR036188">
    <property type="entry name" value="FAD/NAD-bd_sf"/>
</dbReference>
<feature type="domain" description="Prenylcysteine lyase" evidence="11">
    <location>
        <begin position="124"/>
        <end position="162"/>
    </location>
</feature>
<evidence type="ECO:0000256" key="4">
    <source>
        <dbReference type="ARBA" id="ARBA00012806"/>
    </source>
</evidence>
<feature type="transmembrane region" description="Helical" evidence="10">
    <location>
        <begin position="164"/>
        <end position="185"/>
    </location>
</feature>
<organism evidence="12 13">
    <name type="scientific">Naja naja</name>
    <name type="common">Indian cobra</name>
    <dbReference type="NCBI Taxonomy" id="35670"/>
    <lineage>
        <taxon>Eukaryota</taxon>
        <taxon>Metazoa</taxon>
        <taxon>Chordata</taxon>
        <taxon>Craniata</taxon>
        <taxon>Vertebrata</taxon>
        <taxon>Euteleostomi</taxon>
        <taxon>Lepidosauria</taxon>
        <taxon>Squamata</taxon>
        <taxon>Bifurcata</taxon>
        <taxon>Unidentata</taxon>
        <taxon>Episquamata</taxon>
        <taxon>Toxicofera</taxon>
        <taxon>Serpentes</taxon>
        <taxon>Colubroidea</taxon>
        <taxon>Elapidae</taxon>
        <taxon>Elapinae</taxon>
        <taxon>Naja</taxon>
    </lineage>
</organism>
<dbReference type="GO" id="GO:0001735">
    <property type="term" value="F:prenylcysteine oxidase activity"/>
    <property type="evidence" value="ECO:0007669"/>
    <property type="project" value="InterPro"/>
</dbReference>
<evidence type="ECO:0000256" key="5">
    <source>
        <dbReference type="ARBA" id="ARBA00022630"/>
    </source>
</evidence>